<dbReference type="EMBL" id="JAPFFF010000005">
    <property type="protein sequence ID" value="KAK8889360.1"/>
    <property type="molecule type" value="Genomic_DNA"/>
</dbReference>
<sequence length="105" mass="11855">MVKINAANPAAICFCVQDSKNKHFPGKCKFALELPPGFRICPGCKRPFEKAERCNHISCKCGKHFCHYCCFGPCDDGSPIYAHLSEKHGGCFNDPPDYMKYRLHK</sequence>
<evidence type="ECO:0000313" key="3">
    <source>
        <dbReference type="EMBL" id="KAK8889360.1"/>
    </source>
</evidence>
<dbReference type="Gene3D" id="1.20.120.1750">
    <property type="match status" value="1"/>
</dbReference>
<dbReference type="SUPFAM" id="SSF57850">
    <property type="entry name" value="RING/U-box"/>
    <property type="match status" value="1"/>
</dbReference>
<gene>
    <name evidence="1" type="ORF">M9Y10_013484</name>
    <name evidence="2" type="ORF">M9Y10_034103</name>
    <name evidence="3" type="ORF">M9Y10_034106</name>
</gene>
<dbReference type="EMBL" id="JAPFFF010000182">
    <property type="protein sequence ID" value="KAK8835351.1"/>
    <property type="molecule type" value="Genomic_DNA"/>
</dbReference>
<proteinExistence type="predicted"/>
<evidence type="ECO:0000313" key="4">
    <source>
        <dbReference type="Proteomes" id="UP001470230"/>
    </source>
</evidence>
<comment type="caution">
    <text evidence="3">The sequence shown here is derived from an EMBL/GenBank/DDBJ whole genome shotgun (WGS) entry which is preliminary data.</text>
</comment>
<evidence type="ECO:0000313" key="2">
    <source>
        <dbReference type="EMBL" id="KAK8889357.1"/>
    </source>
</evidence>
<keyword evidence="4" id="KW-1185">Reference proteome</keyword>
<reference evidence="3 4" key="1">
    <citation type="submission" date="2024-04" db="EMBL/GenBank/DDBJ databases">
        <title>Tritrichomonas musculus Genome.</title>
        <authorList>
            <person name="Alves-Ferreira E."/>
            <person name="Grigg M."/>
            <person name="Lorenzi H."/>
            <person name="Galac M."/>
        </authorList>
    </citation>
    <scope>NUCLEOTIDE SEQUENCE [LARGE SCALE GENOMIC DNA]</scope>
    <source>
        <strain evidence="3 4">EAF2021</strain>
    </source>
</reference>
<evidence type="ECO:0000313" key="1">
    <source>
        <dbReference type="EMBL" id="KAK8835351.1"/>
    </source>
</evidence>
<organism evidence="3 4">
    <name type="scientific">Tritrichomonas musculus</name>
    <dbReference type="NCBI Taxonomy" id="1915356"/>
    <lineage>
        <taxon>Eukaryota</taxon>
        <taxon>Metamonada</taxon>
        <taxon>Parabasalia</taxon>
        <taxon>Tritrichomonadida</taxon>
        <taxon>Tritrichomonadidae</taxon>
        <taxon>Tritrichomonas</taxon>
    </lineage>
</organism>
<dbReference type="EMBL" id="JAPFFF010000005">
    <property type="protein sequence ID" value="KAK8889357.1"/>
    <property type="molecule type" value="Genomic_DNA"/>
</dbReference>
<evidence type="ECO:0008006" key="5">
    <source>
        <dbReference type="Google" id="ProtNLM"/>
    </source>
</evidence>
<name>A0ABR2KE24_9EUKA</name>
<protein>
    <recommendedName>
        <fullName evidence="5">IBR domain-containing protein</fullName>
    </recommendedName>
</protein>
<dbReference type="Proteomes" id="UP001470230">
    <property type="component" value="Unassembled WGS sequence"/>
</dbReference>
<accession>A0ABR2KE24</accession>